<protein>
    <submittedName>
        <fullName evidence="2">Uncharacterized protein</fullName>
    </submittedName>
</protein>
<dbReference type="Proteomes" id="UP000285655">
    <property type="component" value="Unassembled WGS sequence"/>
</dbReference>
<accession>A0A419DEX8</accession>
<organism evidence="2 3">
    <name type="scientific">candidate division WS5 bacterium</name>
    <dbReference type="NCBI Taxonomy" id="2093353"/>
    <lineage>
        <taxon>Bacteria</taxon>
        <taxon>candidate division WS5</taxon>
    </lineage>
</organism>
<dbReference type="EMBL" id="QZJW01000014">
    <property type="protein sequence ID" value="RJO61664.1"/>
    <property type="molecule type" value="Genomic_DNA"/>
</dbReference>
<evidence type="ECO:0000313" key="2">
    <source>
        <dbReference type="EMBL" id="RJO61664.1"/>
    </source>
</evidence>
<feature type="transmembrane region" description="Helical" evidence="1">
    <location>
        <begin position="32"/>
        <end position="51"/>
    </location>
</feature>
<keyword evidence="1" id="KW-0812">Transmembrane</keyword>
<name>A0A419DEX8_9BACT</name>
<evidence type="ECO:0000256" key="1">
    <source>
        <dbReference type="SAM" id="Phobius"/>
    </source>
</evidence>
<reference evidence="2 3" key="1">
    <citation type="journal article" date="2017" name="ISME J.">
        <title>Energy and carbon metabolisms in a deep terrestrial subsurface fluid microbial community.</title>
        <authorList>
            <person name="Momper L."/>
            <person name="Jungbluth S.P."/>
            <person name="Lee M.D."/>
            <person name="Amend J.P."/>
        </authorList>
    </citation>
    <scope>NUCLEOTIDE SEQUENCE [LARGE SCALE GENOMIC DNA]</scope>
    <source>
        <strain evidence="2">SURF_29</strain>
    </source>
</reference>
<evidence type="ECO:0000313" key="3">
    <source>
        <dbReference type="Proteomes" id="UP000285655"/>
    </source>
</evidence>
<keyword evidence="1" id="KW-1133">Transmembrane helix</keyword>
<dbReference type="AlphaFoldDB" id="A0A419DEX8"/>
<keyword evidence="1" id="KW-0472">Membrane</keyword>
<sequence>MRKKIAIIFLLSFILLSNDVWAYLDAGTGSYILQLIVGIFFGAVFVVKLLWGKIVTFFKKTFSSK</sequence>
<comment type="caution">
    <text evidence="2">The sequence shown here is derived from an EMBL/GenBank/DDBJ whole genome shotgun (WGS) entry which is preliminary data.</text>
</comment>
<gene>
    <name evidence="2" type="ORF">C4544_02070</name>
</gene>
<proteinExistence type="predicted"/>